<evidence type="ECO:0000256" key="2">
    <source>
        <dbReference type="ARBA" id="ARBA00022803"/>
    </source>
</evidence>
<feature type="repeat" description="TPR" evidence="3">
    <location>
        <begin position="543"/>
        <end position="576"/>
    </location>
</feature>
<dbReference type="InterPro" id="IPR019734">
    <property type="entry name" value="TPR_rpt"/>
</dbReference>
<organism evidence="5 6">
    <name type="scientific">Symbiodinium natans</name>
    <dbReference type="NCBI Taxonomy" id="878477"/>
    <lineage>
        <taxon>Eukaryota</taxon>
        <taxon>Sar</taxon>
        <taxon>Alveolata</taxon>
        <taxon>Dinophyceae</taxon>
        <taxon>Suessiales</taxon>
        <taxon>Symbiodiniaceae</taxon>
        <taxon>Symbiodinium</taxon>
    </lineage>
</organism>
<evidence type="ECO:0000313" key="6">
    <source>
        <dbReference type="Proteomes" id="UP000604046"/>
    </source>
</evidence>
<proteinExistence type="predicted"/>
<dbReference type="PROSITE" id="PS51375">
    <property type="entry name" value="PPR"/>
    <property type="match status" value="4"/>
</dbReference>
<dbReference type="InterPro" id="IPR002885">
    <property type="entry name" value="PPR_rpt"/>
</dbReference>
<dbReference type="OrthoDB" id="626167at2759"/>
<dbReference type="Pfam" id="PF13041">
    <property type="entry name" value="PPR_2"/>
    <property type="match status" value="1"/>
</dbReference>
<dbReference type="SMART" id="SM00028">
    <property type="entry name" value="TPR"/>
    <property type="match status" value="9"/>
</dbReference>
<protein>
    <submittedName>
        <fullName evidence="5">Uncharacterized protein</fullName>
    </submittedName>
</protein>
<feature type="repeat" description="PPR" evidence="4">
    <location>
        <begin position="134"/>
        <end position="168"/>
    </location>
</feature>
<dbReference type="InterPro" id="IPR011990">
    <property type="entry name" value="TPR-like_helical_dom_sf"/>
</dbReference>
<dbReference type="Pfam" id="PF13812">
    <property type="entry name" value="PPR_3"/>
    <property type="match status" value="2"/>
</dbReference>
<dbReference type="NCBIfam" id="TIGR00756">
    <property type="entry name" value="PPR"/>
    <property type="match status" value="4"/>
</dbReference>
<feature type="repeat" description="PPR" evidence="4">
    <location>
        <begin position="29"/>
        <end position="63"/>
    </location>
</feature>
<feature type="repeat" description="PPR" evidence="4">
    <location>
        <begin position="64"/>
        <end position="98"/>
    </location>
</feature>
<dbReference type="Proteomes" id="UP000604046">
    <property type="component" value="Unassembled WGS sequence"/>
</dbReference>
<dbReference type="Pfam" id="PF13374">
    <property type="entry name" value="TPR_10"/>
    <property type="match status" value="2"/>
</dbReference>
<keyword evidence="6" id="KW-1185">Reference proteome</keyword>
<sequence length="727" mass="78565">MDACVKAKQLSRAENWLRRLLQQGGSGLSAIPYSILINGYALEGDFASAKGFLREMDRRQLSPDAITYSSLVDAAGKAGAAAEASALFREMQARDLKANIVAYTSLVNAFARQGNVTGAVEVMQQMEEERIHPNTVTYSCAVKACGRAQELDRAWTFLRDMEDQRIEQNIMTWAPVIEAVCKHRNDATVKETLSAMLAARIAPQGLAQRQLEERLGGQNLSSACAEYGLEKRGRAVDIGAFARQNRNVEEKSDATKRRQRQAVARLVPEGCAELIPEAKVTHGPRLAQKLIKGASVNHRGTALRRPGAVQVLAEGVLHLRPWFKATTKGAVVDFYNAAKVWFAQGEDAKARDACEKALKLADELRPPPAEMGDTLHLLGAYHLRAKSFAMAIKCFERAMLVKQMTLAEEDQTASMAATLLALGGAHLQSGAPVTAARCLQTAVATLEELGDDTDELMLASAYQALAGSYRAAGQHGQALQCYNLCLELREAKLGPEDPQLIPVLNNLGAQAQQLLRHKEAADFYRRALSLERKSLGTEHVATATTLANLGTVFAQLSEHGEAVTCLSQAYEIQRAELGENHPTLATTLHNLGNALASCSYGDKAAECLCKALEVWQKAHGETGSAARDIAATLHSLGNVHRGRRDPAAAQQALQGALQIREAALGKEHPDTARTRHCLGLVHVALGERATALQELATAASALRTSLGSKHPWSQQAQVDVEALRTAL</sequence>
<feature type="repeat" description="PPR" evidence="4">
    <location>
        <begin position="99"/>
        <end position="133"/>
    </location>
</feature>
<dbReference type="Pfam" id="PF13424">
    <property type="entry name" value="TPR_12"/>
    <property type="match status" value="2"/>
</dbReference>
<gene>
    <name evidence="5" type="ORF">SNAT2548_LOCUS263</name>
</gene>
<keyword evidence="1" id="KW-0677">Repeat</keyword>
<dbReference type="PANTHER" id="PTHR45641">
    <property type="entry name" value="TETRATRICOPEPTIDE REPEAT PROTEIN (AFU_ORTHOLOGUE AFUA_6G03870)"/>
    <property type="match status" value="1"/>
</dbReference>
<comment type="caution">
    <text evidence="5">The sequence shown here is derived from an EMBL/GenBank/DDBJ whole genome shotgun (WGS) entry which is preliminary data.</text>
</comment>
<dbReference type="AlphaFoldDB" id="A0A812GDW0"/>
<name>A0A812GDW0_9DINO</name>
<evidence type="ECO:0000256" key="3">
    <source>
        <dbReference type="PROSITE-ProRule" id="PRU00339"/>
    </source>
</evidence>
<dbReference type="PANTHER" id="PTHR45641:SF19">
    <property type="entry name" value="NEPHROCYSTIN-3"/>
    <property type="match status" value="1"/>
</dbReference>
<dbReference type="PROSITE" id="PS50005">
    <property type="entry name" value="TPR"/>
    <property type="match status" value="1"/>
</dbReference>
<reference evidence="5" key="1">
    <citation type="submission" date="2021-02" db="EMBL/GenBank/DDBJ databases">
        <authorList>
            <person name="Dougan E. K."/>
            <person name="Rhodes N."/>
            <person name="Thang M."/>
            <person name="Chan C."/>
        </authorList>
    </citation>
    <scope>NUCLEOTIDE SEQUENCE</scope>
</reference>
<dbReference type="Gene3D" id="1.25.40.10">
    <property type="entry name" value="Tetratricopeptide repeat domain"/>
    <property type="match status" value="5"/>
</dbReference>
<evidence type="ECO:0000256" key="4">
    <source>
        <dbReference type="PROSITE-ProRule" id="PRU00708"/>
    </source>
</evidence>
<accession>A0A812GDW0</accession>
<evidence type="ECO:0000256" key="1">
    <source>
        <dbReference type="ARBA" id="ARBA00022737"/>
    </source>
</evidence>
<dbReference type="EMBL" id="CAJNDS010000009">
    <property type="protein sequence ID" value="CAE6915519.1"/>
    <property type="molecule type" value="Genomic_DNA"/>
</dbReference>
<evidence type="ECO:0000313" key="5">
    <source>
        <dbReference type="EMBL" id="CAE6915519.1"/>
    </source>
</evidence>
<keyword evidence="2 3" id="KW-0802">TPR repeat</keyword>
<dbReference type="SUPFAM" id="SSF48452">
    <property type="entry name" value="TPR-like"/>
    <property type="match status" value="3"/>
</dbReference>